<dbReference type="InterPro" id="IPR012677">
    <property type="entry name" value="Nucleotide-bd_a/b_plait_sf"/>
</dbReference>
<evidence type="ECO:0000313" key="5">
    <source>
        <dbReference type="Proteomes" id="UP001189429"/>
    </source>
</evidence>
<comment type="caution">
    <text evidence="4">The sequence shown here is derived from an EMBL/GenBank/DDBJ whole genome shotgun (WGS) entry which is preliminary data.</text>
</comment>
<feature type="compositionally biased region" description="Low complexity" evidence="2">
    <location>
        <begin position="292"/>
        <end position="304"/>
    </location>
</feature>
<evidence type="ECO:0000313" key="4">
    <source>
        <dbReference type="EMBL" id="CAK0876460.1"/>
    </source>
</evidence>
<evidence type="ECO:0000259" key="3">
    <source>
        <dbReference type="PROSITE" id="PS50102"/>
    </source>
</evidence>
<name>A0ABN9VU36_9DINO</name>
<feature type="compositionally biased region" description="Pro residues" evidence="2">
    <location>
        <begin position="540"/>
        <end position="552"/>
    </location>
</feature>
<feature type="compositionally biased region" description="Low complexity" evidence="2">
    <location>
        <begin position="333"/>
        <end position="344"/>
    </location>
</feature>
<feature type="domain" description="RRM" evidence="3">
    <location>
        <begin position="72"/>
        <end position="172"/>
    </location>
</feature>
<feature type="compositionally biased region" description="Basic and acidic residues" evidence="2">
    <location>
        <begin position="305"/>
        <end position="329"/>
    </location>
</feature>
<proteinExistence type="predicted"/>
<dbReference type="InterPro" id="IPR007201">
    <property type="entry name" value="Mei2-like_Rrm_C"/>
</dbReference>
<organism evidence="4 5">
    <name type="scientific">Prorocentrum cordatum</name>
    <dbReference type="NCBI Taxonomy" id="2364126"/>
    <lineage>
        <taxon>Eukaryota</taxon>
        <taxon>Sar</taxon>
        <taxon>Alveolata</taxon>
        <taxon>Dinophyceae</taxon>
        <taxon>Prorocentrales</taxon>
        <taxon>Prorocentraceae</taxon>
        <taxon>Prorocentrum</taxon>
    </lineage>
</organism>
<dbReference type="PROSITE" id="PS50102">
    <property type="entry name" value="RRM"/>
    <property type="match status" value="1"/>
</dbReference>
<feature type="non-terminal residue" evidence="4">
    <location>
        <position position="610"/>
    </location>
</feature>
<dbReference type="InterPro" id="IPR035979">
    <property type="entry name" value="RBD_domain_sf"/>
</dbReference>
<keyword evidence="5" id="KW-1185">Reference proteome</keyword>
<sequence length="610" mass="66323">RAFVARAVRAADDWGGACAASATRARSVLLTCIAADLLMGRGGKKGKTKGKGKGKSKGKGKGYAEDDGEPKTTIMLRGLPPSITGEFLLERLDAAGYRAKYDFVYLPVDFNTRRARGYAFVNFPQAGDAKECVGYVNSSPLEFLAGSETPKKCSAGLAIVQGKVANIKKHSRSSIAGSDIPDGFKPMIFNEDGEVVPTDEVIGSATTGRDWDDNEEEWWEEEEEEEEEEQEEEWTAVDEDEWWKENGWDQEDWTKESTWDKNDWKDDSEWTDWKGWSGKDWTSGAKAEKDWSSAVSSSSWSTWKKTTETNWKDDTDWRPHDQDDSREQGDTWAARGAEPGPAQAEGGGAKGRDKWQPRRPPATGTKEPAWEPTWSSAAADRPSAPVEAKHDKAKGEPRGAGDDSAPAGTKGGSAAKQREGAASRREPARSAAPAAPEPAAEPEGEPTAGWGKQDGRPKIDNGELDAAIAPELAWLQETPEVEGLQVHRLPEVVSQMAGLPPAHSRERGLSRGHQGSGPRGPAGEVHRPHRRARAAAAVRGPPPPRPPPPPPSHFLLESHHRLWFGLPIGVDPVDACALRACGIELLAALWRAELATWHFNSPLNVQSQGG</sequence>
<feature type="compositionally biased region" description="Low complexity" evidence="2">
    <location>
        <begin position="429"/>
        <end position="438"/>
    </location>
</feature>
<accession>A0ABN9VU36</accession>
<keyword evidence="1" id="KW-0694">RNA-binding</keyword>
<feature type="compositionally biased region" description="Acidic residues" evidence="2">
    <location>
        <begin position="212"/>
        <end position="242"/>
    </location>
</feature>
<dbReference type="SUPFAM" id="SSF54928">
    <property type="entry name" value="RNA-binding domain, RBD"/>
    <property type="match status" value="1"/>
</dbReference>
<evidence type="ECO:0000256" key="1">
    <source>
        <dbReference type="PROSITE-ProRule" id="PRU00176"/>
    </source>
</evidence>
<feature type="non-terminal residue" evidence="4">
    <location>
        <position position="1"/>
    </location>
</feature>
<feature type="compositionally biased region" description="Basic and acidic residues" evidence="2">
    <location>
        <begin position="243"/>
        <end position="272"/>
    </location>
</feature>
<dbReference type="Pfam" id="PF04059">
    <property type="entry name" value="RRM_2"/>
    <property type="match status" value="1"/>
</dbReference>
<feature type="region of interest" description="Disordered" evidence="2">
    <location>
        <begin position="202"/>
        <end position="464"/>
    </location>
</feature>
<protein>
    <recommendedName>
        <fullName evidence="3">RRM domain-containing protein</fullName>
    </recommendedName>
</protein>
<feature type="compositionally biased region" description="Basic and acidic residues" evidence="2">
    <location>
        <begin position="416"/>
        <end position="428"/>
    </location>
</feature>
<dbReference type="Gene3D" id="3.30.70.330">
    <property type="match status" value="1"/>
</dbReference>
<feature type="compositionally biased region" description="Basic residues" evidence="2">
    <location>
        <begin position="43"/>
        <end position="60"/>
    </location>
</feature>
<evidence type="ECO:0000256" key="2">
    <source>
        <dbReference type="SAM" id="MobiDB-lite"/>
    </source>
</evidence>
<dbReference type="InterPro" id="IPR000504">
    <property type="entry name" value="RRM_dom"/>
</dbReference>
<dbReference type="Proteomes" id="UP001189429">
    <property type="component" value="Unassembled WGS sequence"/>
</dbReference>
<reference evidence="4" key="1">
    <citation type="submission" date="2023-10" db="EMBL/GenBank/DDBJ databases">
        <authorList>
            <person name="Chen Y."/>
            <person name="Shah S."/>
            <person name="Dougan E. K."/>
            <person name="Thang M."/>
            <person name="Chan C."/>
        </authorList>
    </citation>
    <scope>NUCLEOTIDE SEQUENCE [LARGE SCALE GENOMIC DNA]</scope>
</reference>
<dbReference type="EMBL" id="CAUYUJ010017628">
    <property type="protein sequence ID" value="CAK0876460.1"/>
    <property type="molecule type" value="Genomic_DNA"/>
</dbReference>
<gene>
    <name evidence="4" type="ORF">PCOR1329_LOCUS60820</name>
</gene>
<feature type="region of interest" description="Disordered" evidence="2">
    <location>
        <begin position="498"/>
        <end position="553"/>
    </location>
</feature>
<feature type="region of interest" description="Disordered" evidence="2">
    <location>
        <begin position="43"/>
        <end position="75"/>
    </location>
</feature>
<feature type="compositionally biased region" description="Basic and acidic residues" evidence="2">
    <location>
        <begin position="387"/>
        <end position="401"/>
    </location>
</feature>